<sequence>MPGVSIPERNKFITLSEQGLSKRAIARLSGRPVSTVNRILQAFHYEQRIENLPRGSRPKVTTVDEDRMIVAAAVEDPTLTAKEIRSELGLTVSVSTIRERLHEAGLRSRVPARKPMLSADNRHRRLLFAQEHSSRTVADWQNVVFTDESAFTTRWDKRQRIWRADRTSSGRCSVSVWGALSKDGLGPLVRLDGRFNSAAYMDVIETWTARSATATCTFSKTAAQSTRDDP</sequence>
<keyword evidence="2" id="KW-1185">Reference proteome</keyword>
<comment type="caution">
    <text evidence="1">The sequence shown here is derived from an EMBL/GenBank/DDBJ whole genome shotgun (WGS) entry which is preliminary data.</text>
</comment>
<reference evidence="1 2" key="1">
    <citation type="journal article" date="2020" name="Cell">
        <title>Large-Scale Comparative Analyses of Tick Genomes Elucidate Their Genetic Diversity and Vector Capacities.</title>
        <authorList>
            <consortium name="Tick Genome and Microbiome Consortium (TIGMIC)"/>
            <person name="Jia N."/>
            <person name="Wang J."/>
            <person name="Shi W."/>
            <person name="Du L."/>
            <person name="Sun Y."/>
            <person name="Zhan W."/>
            <person name="Jiang J.F."/>
            <person name="Wang Q."/>
            <person name="Zhang B."/>
            <person name="Ji P."/>
            <person name="Bell-Sakyi L."/>
            <person name="Cui X.M."/>
            <person name="Yuan T.T."/>
            <person name="Jiang B.G."/>
            <person name="Yang W.F."/>
            <person name="Lam T.T."/>
            <person name="Chang Q.C."/>
            <person name="Ding S.J."/>
            <person name="Wang X.J."/>
            <person name="Zhu J.G."/>
            <person name="Ruan X.D."/>
            <person name="Zhao L."/>
            <person name="Wei J.T."/>
            <person name="Ye R.Z."/>
            <person name="Que T.C."/>
            <person name="Du C.H."/>
            <person name="Zhou Y.H."/>
            <person name="Cheng J.X."/>
            <person name="Dai P.F."/>
            <person name="Guo W.B."/>
            <person name="Han X.H."/>
            <person name="Huang E.J."/>
            <person name="Li L.F."/>
            <person name="Wei W."/>
            <person name="Gao Y.C."/>
            <person name="Liu J.Z."/>
            <person name="Shao H.Z."/>
            <person name="Wang X."/>
            <person name="Wang C.C."/>
            <person name="Yang T.C."/>
            <person name="Huo Q.B."/>
            <person name="Li W."/>
            <person name="Chen H.Y."/>
            <person name="Chen S.E."/>
            <person name="Zhou L.G."/>
            <person name="Ni X.B."/>
            <person name="Tian J.H."/>
            <person name="Sheng Y."/>
            <person name="Liu T."/>
            <person name="Pan Y.S."/>
            <person name="Xia L.Y."/>
            <person name="Li J."/>
            <person name="Zhao F."/>
            <person name="Cao W.C."/>
        </authorList>
    </citation>
    <scope>NUCLEOTIDE SEQUENCE [LARGE SCALE GENOMIC DNA]</scope>
    <source>
        <strain evidence="1">Iper-2018</strain>
    </source>
</reference>
<dbReference type="EMBL" id="JABSTQ010007287">
    <property type="protein sequence ID" value="KAG0435929.1"/>
    <property type="molecule type" value="Genomic_DNA"/>
</dbReference>
<gene>
    <name evidence="1" type="ORF">HPB47_018237</name>
</gene>
<dbReference type="Proteomes" id="UP000805193">
    <property type="component" value="Unassembled WGS sequence"/>
</dbReference>
<organism evidence="1 2">
    <name type="scientific">Ixodes persulcatus</name>
    <name type="common">Taiga tick</name>
    <dbReference type="NCBI Taxonomy" id="34615"/>
    <lineage>
        <taxon>Eukaryota</taxon>
        <taxon>Metazoa</taxon>
        <taxon>Ecdysozoa</taxon>
        <taxon>Arthropoda</taxon>
        <taxon>Chelicerata</taxon>
        <taxon>Arachnida</taxon>
        <taxon>Acari</taxon>
        <taxon>Parasitiformes</taxon>
        <taxon>Ixodida</taxon>
        <taxon>Ixodoidea</taxon>
        <taxon>Ixodidae</taxon>
        <taxon>Ixodinae</taxon>
        <taxon>Ixodes</taxon>
    </lineage>
</organism>
<name>A0AC60QL98_IXOPE</name>
<accession>A0AC60QL98</accession>
<evidence type="ECO:0000313" key="2">
    <source>
        <dbReference type="Proteomes" id="UP000805193"/>
    </source>
</evidence>
<evidence type="ECO:0000313" key="1">
    <source>
        <dbReference type="EMBL" id="KAG0435929.1"/>
    </source>
</evidence>
<protein>
    <submittedName>
        <fullName evidence="1">Uncharacterized protein</fullName>
    </submittedName>
</protein>
<proteinExistence type="predicted"/>